<evidence type="ECO:0000259" key="3">
    <source>
        <dbReference type="Pfam" id="PF20151"/>
    </source>
</evidence>
<feature type="transmembrane region" description="Helical" evidence="2">
    <location>
        <begin position="20"/>
        <end position="40"/>
    </location>
</feature>
<evidence type="ECO:0000313" key="5">
    <source>
        <dbReference type="Proteomes" id="UP000620124"/>
    </source>
</evidence>
<sequence>MYMLERCPASCLISAMSTTTLQLAAYLRVAAYAIAFFDYLQTLPAEYRLYAKQKGPLQVSFACILFILVRYIGLLSIILGNTGFFYHGFSKAACDRYFWFTPVFKLLLYMVSQAILGIRTYAVSRKSPLVLRVLIGVFIACAVPEFISTFWKRIPFYTNHACTSGNPPGVKIASLYYVGGLVYDVVTMALTSAYLWKFSNASRTSLSQLMRMMLEDGIMYFVALCAMNIVNIIFFQSPNTALQPSASTLGMAVTMIFSARFILNLSEHASRDGISGDRTHSSGTPALHARGGGNNTNVNTISGVDENGIVVRVMKNVITMNDMGVDDDADSRIKDGEWSANEMA</sequence>
<keyword evidence="2" id="KW-1133">Transmembrane helix</keyword>
<evidence type="ECO:0000256" key="2">
    <source>
        <dbReference type="SAM" id="Phobius"/>
    </source>
</evidence>
<feature type="transmembrane region" description="Helical" evidence="2">
    <location>
        <begin position="61"/>
        <end position="85"/>
    </location>
</feature>
<dbReference type="EMBL" id="JACAZI010000005">
    <property type="protein sequence ID" value="KAF7359910.1"/>
    <property type="molecule type" value="Genomic_DNA"/>
</dbReference>
<keyword evidence="5" id="KW-1185">Reference proteome</keyword>
<protein>
    <recommendedName>
        <fullName evidence="3">DUF6533 domain-containing protein</fullName>
    </recommendedName>
</protein>
<dbReference type="Pfam" id="PF20151">
    <property type="entry name" value="DUF6533"/>
    <property type="match status" value="1"/>
</dbReference>
<comment type="caution">
    <text evidence="4">The sequence shown here is derived from an EMBL/GenBank/DDBJ whole genome shotgun (WGS) entry which is preliminary data.</text>
</comment>
<dbReference type="Proteomes" id="UP000620124">
    <property type="component" value="Unassembled WGS sequence"/>
</dbReference>
<accession>A0A8H6YEY4</accession>
<name>A0A8H6YEY4_9AGAR</name>
<reference evidence="4" key="1">
    <citation type="submission" date="2020-05" db="EMBL/GenBank/DDBJ databases">
        <title>Mycena genomes resolve the evolution of fungal bioluminescence.</title>
        <authorList>
            <person name="Tsai I.J."/>
        </authorList>
    </citation>
    <scope>NUCLEOTIDE SEQUENCE</scope>
    <source>
        <strain evidence="4">CCC161011</strain>
    </source>
</reference>
<evidence type="ECO:0000256" key="1">
    <source>
        <dbReference type="SAM" id="MobiDB-lite"/>
    </source>
</evidence>
<organism evidence="4 5">
    <name type="scientific">Mycena venus</name>
    <dbReference type="NCBI Taxonomy" id="2733690"/>
    <lineage>
        <taxon>Eukaryota</taxon>
        <taxon>Fungi</taxon>
        <taxon>Dikarya</taxon>
        <taxon>Basidiomycota</taxon>
        <taxon>Agaricomycotina</taxon>
        <taxon>Agaricomycetes</taxon>
        <taxon>Agaricomycetidae</taxon>
        <taxon>Agaricales</taxon>
        <taxon>Marasmiineae</taxon>
        <taxon>Mycenaceae</taxon>
        <taxon>Mycena</taxon>
    </lineage>
</organism>
<feature type="transmembrane region" description="Helical" evidence="2">
    <location>
        <begin position="129"/>
        <end position="151"/>
    </location>
</feature>
<keyword evidence="2" id="KW-0812">Transmembrane</keyword>
<feature type="domain" description="DUF6533" evidence="3">
    <location>
        <begin position="26"/>
        <end position="75"/>
    </location>
</feature>
<feature type="transmembrane region" description="Helical" evidence="2">
    <location>
        <begin position="97"/>
        <end position="117"/>
    </location>
</feature>
<feature type="region of interest" description="Disordered" evidence="1">
    <location>
        <begin position="273"/>
        <end position="298"/>
    </location>
</feature>
<proteinExistence type="predicted"/>
<gene>
    <name evidence="4" type="ORF">MVEN_00716800</name>
</gene>
<feature type="transmembrane region" description="Helical" evidence="2">
    <location>
        <begin position="241"/>
        <end position="263"/>
    </location>
</feature>
<dbReference type="AlphaFoldDB" id="A0A8H6YEY4"/>
<dbReference type="OrthoDB" id="3346251at2759"/>
<feature type="transmembrane region" description="Helical" evidence="2">
    <location>
        <begin position="175"/>
        <end position="196"/>
    </location>
</feature>
<dbReference type="InterPro" id="IPR045340">
    <property type="entry name" value="DUF6533"/>
</dbReference>
<evidence type="ECO:0000313" key="4">
    <source>
        <dbReference type="EMBL" id="KAF7359910.1"/>
    </source>
</evidence>
<feature type="transmembrane region" description="Helical" evidence="2">
    <location>
        <begin position="217"/>
        <end position="235"/>
    </location>
</feature>
<keyword evidence="2" id="KW-0472">Membrane</keyword>